<evidence type="ECO:0000256" key="2">
    <source>
        <dbReference type="SAM" id="SignalP"/>
    </source>
</evidence>
<feature type="region of interest" description="Disordered" evidence="1">
    <location>
        <begin position="140"/>
        <end position="162"/>
    </location>
</feature>
<organism evidence="4 5">
    <name type="scientific">Jaapia argillacea MUCL 33604</name>
    <dbReference type="NCBI Taxonomy" id="933084"/>
    <lineage>
        <taxon>Eukaryota</taxon>
        <taxon>Fungi</taxon>
        <taxon>Dikarya</taxon>
        <taxon>Basidiomycota</taxon>
        <taxon>Agaricomycotina</taxon>
        <taxon>Agaricomycetes</taxon>
        <taxon>Agaricomycetidae</taxon>
        <taxon>Jaapiales</taxon>
        <taxon>Jaapiaceae</taxon>
        <taxon>Jaapia</taxon>
    </lineage>
</organism>
<dbReference type="Pfam" id="PF21671">
    <property type="entry name" value="CPL1-like"/>
    <property type="match status" value="1"/>
</dbReference>
<dbReference type="EMBL" id="KL197718">
    <property type="protein sequence ID" value="KDQ57894.1"/>
    <property type="molecule type" value="Genomic_DNA"/>
</dbReference>
<dbReference type="HOGENOM" id="CLU_063728_0_0_1"/>
<keyword evidence="5" id="KW-1185">Reference proteome</keyword>
<evidence type="ECO:0000259" key="3">
    <source>
        <dbReference type="Pfam" id="PF21671"/>
    </source>
</evidence>
<gene>
    <name evidence="4" type="ORF">JAAARDRAFT_206682</name>
</gene>
<keyword evidence="2" id="KW-0732">Signal</keyword>
<reference evidence="5" key="1">
    <citation type="journal article" date="2014" name="Proc. Natl. Acad. Sci. U.S.A.">
        <title>Extensive sampling of basidiomycete genomes demonstrates inadequacy of the white-rot/brown-rot paradigm for wood decay fungi.</title>
        <authorList>
            <person name="Riley R."/>
            <person name="Salamov A.A."/>
            <person name="Brown D.W."/>
            <person name="Nagy L.G."/>
            <person name="Floudas D."/>
            <person name="Held B.W."/>
            <person name="Levasseur A."/>
            <person name="Lombard V."/>
            <person name="Morin E."/>
            <person name="Otillar R."/>
            <person name="Lindquist E.A."/>
            <person name="Sun H."/>
            <person name="LaButti K.M."/>
            <person name="Schmutz J."/>
            <person name="Jabbour D."/>
            <person name="Luo H."/>
            <person name="Baker S.E."/>
            <person name="Pisabarro A.G."/>
            <person name="Walton J.D."/>
            <person name="Blanchette R.A."/>
            <person name="Henrissat B."/>
            <person name="Martin F."/>
            <person name="Cullen D."/>
            <person name="Hibbett D.S."/>
            <person name="Grigoriev I.V."/>
        </authorList>
    </citation>
    <scope>NUCLEOTIDE SEQUENCE [LARGE SCALE GENOMIC DNA]</scope>
    <source>
        <strain evidence="5">MUCL 33604</strain>
    </source>
</reference>
<feature type="domain" description="Protein CPL1-like" evidence="3">
    <location>
        <begin position="187"/>
        <end position="251"/>
    </location>
</feature>
<dbReference type="STRING" id="933084.A0A067PT13"/>
<feature type="signal peptide" evidence="2">
    <location>
        <begin position="1"/>
        <end position="18"/>
    </location>
</feature>
<name>A0A067PT13_9AGAM</name>
<dbReference type="InterPro" id="IPR038955">
    <property type="entry name" value="PriA/CPL1_fungi"/>
</dbReference>
<sequence length="266" mass="27470">MRYSRVFTVAALVSLVRGATIDICGIVDGPFAVKGAVIGFLDLCLCEGQASPLVNGGSNPVLSAAVTLAGTGVTTAQLTSLIRILAIRSAPGNLEFSFPEHSIKQCTADNPCGHVCASGYTACKGGCIFGGCPTDVRVKRNVPSGGPTKRTPPSGAPPKRDVRKSAKLLCQPGWSACKPPGGSTHVWECIDTQTDLESCGGCPESLDLSGTPGVDCSALRGVHDVSCLHGTCVVHRCKPGYRASSSGTSCVKTKGPSPLEKQHGFW</sequence>
<dbReference type="PANTHER" id="PTHR35192:SF2">
    <property type="entry name" value="APPLE DOMAIN-CONTAINING PROTEIN"/>
    <property type="match status" value="1"/>
</dbReference>
<feature type="chain" id="PRO_5001647000" description="Protein CPL1-like domain-containing protein" evidence="2">
    <location>
        <begin position="19"/>
        <end position="266"/>
    </location>
</feature>
<accession>A0A067PT13</accession>
<dbReference type="OrthoDB" id="439917at2759"/>
<protein>
    <recommendedName>
        <fullName evidence="3">Protein CPL1-like domain-containing protein</fullName>
    </recommendedName>
</protein>
<dbReference type="InterPro" id="IPR048661">
    <property type="entry name" value="CPL1-like"/>
</dbReference>
<evidence type="ECO:0000313" key="5">
    <source>
        <dbReference type="Proteomes" id="UP000027265"/>
    </source>
</evidence>
<evidence type="ECO:0000256" key="1">
    <source>
        <dbReference type="SAM" id="MobiDB-lite"/>
    </source>
</evidence>
<proteinExistence type="predicted"/>
<dbReference type="AlphaFoldDB" id="A0A067PT13"/>
<dbReference type="InParanoid" id="A0A067PT13"/>
<evidence type="ECO:0000313" key="4">
    <source>
        <dbReference type="EMBL" id="KDQ57894.1"/>
    </source>
</evidence>
<dbReference type="Proteomes" id="UP000027265">
    <property type="component" value="Unassembled WGS sequence"/>
</dbReference>
<dbReference type="PANTHER" id="PTHR35192">
    <property type="entry name" value="PROTEIN, PUTATIVE-RELATED"/>
    <property type="match status" value="1"/>
</dbReference>